<dbReference type="InterPro" id="IPR006464">
    <property type="entry name" value="AcTrfase_RimI/Ard1"/>
</dbReference>
<comment type="similarity">
    <text evidence="1">Belongs to the acetyltransferase family. RimI subfamily.</text>
</comment>
<dbReference type="AlphaFoldDB" id="A0A1U9MFC3"/>
<dbReference type="Proteomes" id="UP000189632">
    <property type="component" value="Chromosome"/>
</dbReference>
<dbReference type="SUPFAM" id="SSF55729">
    <property type="entry name" value="Acyl-CoA N-acyltransferases (Nat)"/>
    <property type="match status" value="1"/>
</dbReference>
<evidence type="ECO:0000313" key="7">
    <source>
        <dbReference type="Proteomes" id="UP000189632"/>
    </source>
</evidence>
<dbReference type="EC" id="2.3.1.128" evidence="6"/>
<dbReference type="InterPro" id="IPR000182">
    <property type="entry name" value="GNAT_dom"/>
</dbReference>
<dbReference type="NCBIfam" id="TIGR01575">
    <property type="entry name" value="rimI"/>
    <property type="match status" value="1"/>
</dbReference>
<gene>
    <name evidence="6" type="ORF">BBC0122_002820</name>
</gene>
<reference evidence="6 7" key="1">
    <citation type="submission" date="2016-11" db="EMBL/GenBank/DDBJ databases">
        <title>Comparative genomics of Bartonella apis.</title>
        <authorList>
            <person name="Engel P."/>
        </authorList>
    </citation>
    <scope>NUCLEOTIDE SEQUENCE [LARGE SCALE GENOMIC DNA]</scope>
    <source>
        <strain evidence="6 7">BBC0122</strain>
    </source>
</reference>
<dbReference type="EMBL" id="CP015625">
    <property type="protein sequence ID" value="AQT46420.1"/>
    <property type="molecule type" value="Genomic_DNA"/>
</dbReference>
<dbReference type="OrthoDB" id="9804026at2"/>
<keyword evidence="4 6" id="KW-0012">Acyltransferase</keyword>
<accession>A0A1U9MFC3</accession>
<dbReference type="PROSITE" id="PS51186">
    <property type="entry name" value="GNAT"/>
    <property type="match status" value="1"/>
</dbReference>
<dbReference type="CDD" id="cd04301">
    <property type="entry name" value="NAT_SF"/>
    <property type="match status" value="1"/>
</dbReference>
<evidence type="ECO:0000256" key="3">
    <source>
        <dbReference type="ARBA" id="ARBA00022679"/>
    </source>
</evidence>
<keyword evidence="3 6" id="KW-0808">Transferase</keyword>
<proteinExistence type="inferred from homology"/>
<feature type="domain" description="N-acetyltransferase" evidence="5">
    <location>
        <begin position="11"/>
        <end position="160"/>
    </location>
</feature>
<dbReference type="STRING" id="1686310.BBC0244_002800"/>
<protein>
    <submittedName>
        <fullName evidence="6">Ribosomal-protein-alanine N-acetyltransferase</fullName>
        <ecNumber evidence="6">2.3.1.128</ecNumber>
    </submittedName>
</protein>
<keyword evidence="2" id="KW-0963">Cytoplasm</keyword>
<dbReference type="Gene3D" id="3.40.630.30">
    <property type="match status" value="1"/>
</dbReference>
<name>A0A1U9MFC3_9HYPH</name>
<dbReference type="KEGG" id="bapi:BBC0122_002820"/>
<dbReference type="GO" id="GO:0008080">
    <property type="term" value="F:N-acetyltransferase activity"/>
    <property type="evidence" value="ECO:0007669"/>
    <property type="project" value="InterPro"/>
</dbReference>
<evidence type="ECO:0000256" key="1">
    <source>
        <dbReference type="ARBA" id="ARBA00005395"/>
    </source>
</evidence>
<evidence type="ECO:0000256" key="2">
    <source>
        <dbReference type="ARBA" id="ARBA00022490"/>
    </source>
</evidence>
<evidence type="ECO:0000259" key="5">
    <source>
        <dbReference type="PROSITE" id="PS51186"/>
    </source>
</evidence>
<evidence type="ECO:0000313" key="6">
    <source>
        <dbReference type="EMBL" id="AQT46420.1"/>
    </source>
</evidence>
<sequence length="164" mass="18461">MSGFLFSKTEFVVNPIAVDDSDVLHEIHKKSFYHAWDDATFSAFLTDPRIFGFTAGPIGKPAKVAGFVLCRLVVDEAEILTIAVHPRFRAKGIGHKLMDAVFRYLYQQRAKELFLDVDENNLAALSLYKSFGFGEVGRRPGYYQTDKGHSDALIMRRTIQQQAG</sequence>
<dbReference type="InterPro" id="IPR016181">
    <property type="entry name" value="Acyl_CoA_acyltransferase"/>
</dbReference>
<evidence type="ECO:0000256" key="4">
    <source>
        <dbReference type="ARBA" id="ARBA00023315"/>
    </source>
</evidence>
<dbReference type="InterPro" id="IPR050680">
    <property type="entry name" value="YpeA/RimI_acetyltransf"/>
</dbReference>
<keyword evidence="7" id="KW-1185">Reference proteome</keyword>
<organism evidence="6 7">
    <name type="scientific">Bartonella choladocola</name>
    <dbReference type="NCBI Taxonomy" id="2750995"/>
    <lineage>
        <taxon>Bacteria</taxon>
        <taxon>Pseudomonadati</taxon>
        <taxon>Pseudomonadota</taxon>
        <taxon>Alphaproteobacteria</taxon>
        <taxon>Hyphomicrobiales</taxon>
        <taxon>Bartonellaceae</taxon>
        <taxon>Bartonella</taxon>
    </lineage>
</organism>
<dbReference type="PANTHER" id="PTHR43420:SF12">
    <property type="entry name" value="N-ACETYLTRANSFERASE DOMAIN-CONTAINING PROTEIN"/>
    <property type="match status" value="1"/>
</dbReference>
<dbReference type="PANTHER" id="PTHR43420">
    <property type="entry name" value="ACETYLTRANSFERASE"/>
    <property type="match status" value="1"/>
</dbReference>
<dbReference type="RefSeq" id="WP_077990626.1">
    <property type="nucleotide sequence ID" value="NZ_CP015625.1"/>
</dbReference>
<dbReference type="Pfam" id="PF00583">
    <property type="entry name" value="Acetyltransf_1"/>
    <property type="match status" value="1"/>
</dbReference>